<dbReference type="Proteomes" id="UP000460718">
    <property type="component" value="Unassembled WGS sequence"/>
</dbReference>
<dbReference type="EMBL" id="QXFW01005085">
    <property type="protein sequence ID" value="KAE8963200.1"/>
    <property type="molecule type" value="Genomic_DNA"/>
</dbReference>
<evidence type="ECO:0000313" key="2">
    <source>
        <dbReference type="Proteomes" id="UP000460718"/>
    </source>
</evidence>
<reference evidence="1 2" key="1">
    <citation type="submission" date="2018-09" db="EMBL/GenBank/DDBJ databases">
        <title>Genomic investigation of the strawberry pathogen Phytophthora fragariae indicates pathogenicity is determined by transcriptional variation in three key races.</title>
        <authorList>
            <person name="Adams T.M."/>
            <person name="Armitage A.D."/>
            <person name="Sobczyk M.K."/>
            <person name="Bates H.J."/>
            <person name="Dunwell J.M."/>
            <person name="Nellist C.F."/>
            <person name="Harrison R.J."/>
        </authorList>
    </citation>
    <scope>NUCLEOTIDE SEQUENCE [LARGE SCALE GENOMIC DNA]</scope>
    <source>
        <strain evidence="1 2">SCRP245</strain>
    </source>
</reference>
<proteinExistence type="predicted"/>
<sequence>MNQLQQELAEGYARLDKQKETHQSLREDVKVDNALDMDRLKPIMHLVYDIRDTHGLEQQVAKQEMIMQRLEMEQSQRVHARDEYDRLQSVVEDNKAKIAKALTLASKLKKVMDDTVKRVEDAYWIKIREKEADLIQTIIAELGAGIIGLSDNE</sequence>
<name>A0A6A3H1F6_9STRA</name>
<protein>
    <submittedName>
        <fullName evidence="1">Uncharacterized protein</fullName>
    </submittedName>
</protein>
<evidence type="ECO:0000313" key="1">
    <source>
        <dbReference type="EMBL" id="KAE8963200.1"/>
    </source>
</evidence>
<dbReference type="AlphaFoldDB" id="A0A6A3H1F6"/>
<comment type="caution">
    <text evidence="1">The sequence shown here is derived from an EMBL/GenBank/DDBJ whole genome shotgun (WGS) entry which is preliminary data.</text>
</comment>
<gene>
    <name evidence="1" type="ORF">PF011_g29124</name>
</gene>
<accession>A0A6A3H1F6</accession>
<organism evidence="1 2">
    <name type="scientific">Phytophthora fragariae</name>
    <dbReference type="NCBI Taxonomy" id="53985"/>
    <lineage>
        <taxon>Eukaryota</taxon>
        <taxon>Sar</taxon>
        <taxon>Stramenopiles</taxon>
        <taxon>Oomycota</taxon>
        <taxon>Peronosporomycetes</taxon>
        <taxon>Peronosporales</taxon>
        <taxon>Peronosporaceae</taxon>
        <taxon>Phytophthora</taxon>
    </lineage>
</organism>